<feature type="region of interest" description="Disordered" evidence="5">
    <location>
        <begin position="1"/>
        <end position="34"/>
    </location>
</feature>
<keyword evidence="2" id="KW-0747">Spliceosome</keyword>
<dbReference type="EMBL" id="JBCNJP010000027">
    <property type="protein sequence ID" value="KAK9052503.1"/>
    <property type="molecule type" value="Genomic_DNA"/>
</dbReference>
<feature type="domain" description="RRM" evidence="6">
    <location>
        <begin position="62"/>
        <end position="141"/>
    </location>
</feature>
<dbReference type="SMART" id="SM00360">
    <property type="entry name" value="RRM"/>
    <property type="match status" value="1"/>
</dbReference>
<dbReference type="InterPro" id="IPR000504">
    <property type="entry name" value="RRM_dom"/>
</dbReference>
<dbReference type="PANTHER" id="PTHR23147">
    <property type="entry name" value="SERINE/ARGININE RICH SPLICING FACTOR"/>
    <property type="match status" value="1"/>
</dbReference>
<evidence type="ECO:0000313" key="8">
    <source>
        <dbReference type="Proteomes" id="UP001408789"/>
    </source>
</evidence>
<keyword evidence="1" id="KW-0507">mRNA processing</keyword>
<sequence>MSGRGSQGEMKGQGELEDGEWRPPPISLPEDDSGQPWKEVIYRKRSVPISSRRRYEYRKDVVVFFVGNIPDGCTTPRLKDVFKVYGRLTDVYMPGRRDRRGKGNLFAFVKYAGVQDCRRLEEILNSVTIDGAKLGVNIAKFDRNKQPIVHQKPIDVKTHFVPPKVWVQKNQSNSGNMWVAGGSGLSFKDKLINSSSTMSNVPIVNMDDIPGHMVVRLGDFTVIGKVKNFDVLDNFITDLDGKLGNALSVRYVGGMRLMISFLNNEDAKDYCEDKTKWGKWFHSMVLWTEGYKEFERVARIKIYGVPLAIWTAETFEKIASRYGKIVHFDGIDWTNSNFAYCELDILVKSGARIKESMLLEKGNDRFMVWISETDFDWRPSCLDKNFRMATYESEFCDKCKSSGPNMVEVQLENLSSTNDVRDMPENNRQSQAVGVQVDNNIIAGQSLEECVVTLPKESVVPPEDSVRVMPPEELEGRMGKENEKAAASETTAINSENNLNMGGSPVVPTQNRDWAPGLLGLTPSFGPFSSRKRPRFVRSPSDSPNPINLMSEFSRADHVEDLQNSALPAGTLIDASPNVIGVAGSDQAMPDVVEEAPPPVIGSEVLKEIEETVDIGECIGIKAAPFRNRIQGIINGEETVVSR</sequence>
<comment type="caution">
    <text evidence="7">The sequence shown here is derived from an EMBL/GenBank/DDBJ whole genome shotgun (WGS) entry which is preliminary data.</text>
</comment>
<evidence type="ECO:0000259" key="6">
    <source>
        <dbReference type="PROSITE" id="PS50102"/>
    </source>
</evidence>
<dbReference type="InterPro" id="IPR012677">
    <property type="entry name" value="Nucleotide-bd_a/b_plait_sf"/>
</dbReference>
<organism evidence="7 8">
    <name type="scientific">Deinandra increscens subsp. villosa</name>
    <dbReference type="NCBI Taxonomy" id="3103831"/>
    <lineage>
        <taxon>Eukaryota</taxon>
        <taxon>Viridiplantae</taxon>
        <taxon>Streptophyta</taxon>
        <taxon>Embryophyta</taxon>
        <taxon>Tracheophyta</taxon>
        <taxon>Spermatophyta</taxon>
        <taxon>Magnoliopsida</taxon>
        <taxon>eudicotyledons</taxon>
        <taxon>Gunneridae</taxon>
        <taxon>Pentapetalae</taxon>
        <taxon>asterids</taxon>
        <taxon>campanulids</taxon>
        <taxon>Asterales</taxon>
        <taxon>Asteraceae</taxon>
        <taxon>Asteroideae</taxon>
        <taxon>Heliantheae alliance</taxon>
        <taxon>Madieae</taxon>
        <taxon>Madiinae</taxon>
        <taxon>Deinandra</taxon>
    </lineage>
</organism>
<evidence type="ECO:0000256" key="4">
    <source>
        <dbReference type="PROSITE-ProRule" id="PRU00176"/>
    </source>
</evidence>
<reference evidence="7 8" key="1">
    <citation type="submission" date="2024-04" db="EMBL/GenBank/DDBJ databases">
        <title>The reference genome of an endangered Asteraceae, Deinandra increscens subsp. villosa, native to the Central Coast of California.</title>
        <authorList>
            <person name="Guilliams M."/>
            <person name="Hasenstab-Lehman K."/>
            <person name="Meyer R."/>
            <person name="Mcevoy S."/>
        </authorList>
    </citation>
    <scope>NUCLEOTIDE SEQUENCE [LARGE SCALE GENOMIC DNA]</scope>
    <source>
        <tissue evidence="7">Leaf</tissue>
    </source>
</reference>
<dbReference type="Gene3D" id="3.30.70.330">
    <property type="match status" value="1"/>
</dbReference>
<dbReference type="GO" id="GO:0005681">
    <property type="term" value="C:spliceosomal complex"/>
    <property type="evidence" value="ECO:0007669"/>
    <property type="project" value="UniProtKB-KW"/>
</dbReference>
<dbReference type="InterPro" id="IPR050907">
    <property type="entry name" value="SRSF"/>
</dbReference>
<dbReference type="GO" id="GO:0008380">
    <property type="term" value="P:RNA splicing"/>
    <property type="evidence" value="ECO:0007669"/>
    <property type="project" value="UniProtKB-KW"/>
</dbReference>
<dbReference type="Proteomes" id="UP001408789">
    <property type="component" value="Unassembled WGS sequence"/>
</dbReference>
<dbReference type="GO" id="GO:0006397">
    <property type="term" value="P:mRNA processing"/>
    <property type="evidence" value="ECO:0007669"/>
    <property type="project" value="UniProtKB-KW"/>
</dbReference>
<dbReference type="Pfam" id="PF00076">
    <property type="entry name" value="RRM_1"/>
    <property type="match status" value="1"/>
</dbReference>
<accession>A0AAP0CC09</accession>
<evidence type="ECO:0000256" key="2">
    <source>
        <dbReference type="ARBA" id="ARBA00022728"/>
    </source>
</evidence>
<evidence type="ECO:0000256" key="5">
    <source>
        <dbReference type="SAM" id="MobiDB-lite"/>
    </source>
</evidence>
<dbReference type="CDD" id="cd00590">
    <property type="entry name" value="RRM_SF"/>
    <property type="match status" value="1"/>
</dbReference>
<evidence type="ECO:0000313" key="7">
    <source>
        <dbReference type="EMBL" id="KAK9052503.1"/>
    </source>
</evidence>
<keyword evidence="8" id="KW-1185">Reference proteome</keyword>
<evidence type="ECO:0000256" key="1">
    <source>
        <dbReference type="ARBA" id="ARBA00022664"/>
    </source>
</evidence>
<name>A0AAP0CC09_9ASTR</name>
<keyword evidence="3" id="KW-0508">mRNA splicing</keyword>
<dbReference type="PROSITE" id="PS50102">
    <property type="entry name" value="RRM"/>
    <property type="match status" value="1"/>
</dbReference>
<dbReference type="SUPFAM" id="SSF54928">
    <property type="entry name" value="RNA-binding domain, RBD"/>
    <property type="match status" value="1"/>
</dbReference>
<dbReference type="GO" id="GO:0003723">
    <property type="term" value="F:RNA binding"/>
    <property type="evidence" value="ECO:0007669"/>
    <property type="project" value="UniProtKB-UniRule"/>
</dbReference>
<evidence type="ECO:0000256" key="3">
    <source>
        <dbReference type="ARBA" id="ARBA00023187"/>
    </source>
</evidence>
<gene>
    <name evidence="7" type="ORF">SSX86_029132</name>
</gene>
<dbReference type="AlphaFoldDB" id="A0AAP0CC09"/>
<proteinExistence type="predicted"/>
<protein>
    <recommendedName>
        <fullName evidence="6">RRM domain-containing protein</fullName>
    </recommendedName>
</protein>
<dbReference type="InterPro" id="IPR035979">
    <property type="entry name" value="RBD_domain_sf"/>
</dbReference>
<keyword evidence="4" id="KW-0694">RNA-binding</keyword>